<evidence type="ECO:0000313" key="2">
    <source>
        <dbReference type="EMBL" id="MDT0621050.1"/>
    </source>
</evidence>
<evidence type="ECO:0000313" key="3">
    <source>
        <dbReference type="Proteomes" id="UP001250662"/>
    </source>
</evidence>
<dbReference type="InterPro" id="IPR029069">
    <property type="entry name" value="HotDog_dom_sf"/>
</dbReference>
<protein>
    <submittedName>
        <fullName evidence="2">MaoC family dehydratase</fullName>
    </submittedName>
</protein>
<dbReference type="InterPro" id="IPR039375">
    <property type="entry name" value="NodN-like"/>
</dbReference>
<dbReference type="SUPFAM" id="SSF54637">
    <property type="entry name" value="Thioesterase/thiol ester dehydrase-isomerase"/>
    <property type="match status" value="1"/>
</dbReference>
<reference evidence="2 3" key="1">
    <citation type="submission" date="2023-09" db="EMBL/GenBank/DDBJ databases">
        <authorList>
            <person name="Rey-Velasco X."/>
        </authorList>
    </citation>
    <scope>NUCLEOTIDE SEQUENCE [LARGE SCALE GENOMIC DNA]</scope>
    <source>
        <strain evidence="2 3">P007</strain>
    </source>
</reference>
<dbReference type="Gene3D" id="3.10.129.10">
    <property type="entry name" value="Hotdog Thioesterase"/>
    <property type="match status" value="1"/>
</dbReference>
<gene>
    <name evidence="2" type="ORF">RM520_05405</name>
</gene>
<feature type="domain" description="MaoC-like" evidence="1">
    <location>
        <begin position="12"/>
        <end position="121"/>
    </location>
</feature>
<sequence>MSQIEIKDFKEFKTLTGKELEPGAWLKVTQEMINDFAKATQDFQWLHVDLEKIKKYSPFKKPIAHGFMSVSLLSKLLMDLIKVESTTMGVNYGLNKVRFPNPLLVDSAIRLHCIISHMESYGDNGLKITWNCTVEIKGKDKPACVAEFLSLMFE</sequence>
<comment type="caution">
    <text evidence="2">The sequence shown here is derived from an EMBL/GenBank/DDBJ whole genome shotgun (WGS) entry which is preliminary data.</text>
</comment>
<dbReference type="InterPro" id="IPR002539">
    <property type="entry name" value="MaoC-like_dom"/>
</dbReference>
<dbReference type="Pfam" id="PF01575">
    <property type="entry name" value="MaoC_dehydratas"/>
    <property type="match status" value="1"/>
</dbReference>
<evidence type="ECO:0000259" key="1">
    <source>
        <dbReference type="Pfam" id="PF01575"/>
    </source>
</evidence>
<keyword evidence="3" id="KW-1185">Reference proteome</keyword>
<dbReference type="CDD" id="cd03450">
    <property type="entry name" value="NodN"/>
    <property type="match status" value="1"/>
</dbReference>
<dbReference type="PANTHER" id="PTHR42993:SF1">
    <property type="entry name" value="MAOC-LIKE DEHYDRATASE DOMAIN-CONTAINING PROTEIN"/>
    <property type="match status" value="1"/>
</dbReference>
<organism evidence="2 3">
    <name type="scientific">Croceitalea vernalis</name>
    <dbReference type="NCBI Taxonomy" id="3075599"/>
    <lineage>
        <taxon>Bacteria</taxon>
        <taxon>Pseudomonadati</taxon>
        <taxon>Bacteroidota</taxon>
        <taxon>Flavobacteriia</taxon>
        <taxon>Flavobacteriales</taxon>
        <taxon>Flavobacteriaceae</taxon>
        <taxon>Croceitalea</taxon>
    </lineage>
</organism>
<dbReference type="RefSeq" id="WP_311384682.1">
    <property type="nucleotide sequence ID" value="NZ_JAVRHU010000001.1"/>
</dbReference>
<name>A0ABU3BFW3_9FLAO</name>
<dbReference type="PANTHER" id="PTHR42993">
    <property type="entry name" value="MAOC-LIKE DEHYDRATASE DOMAIN-CONTAINING PROTEIN"/>
    <property type="match status" value="1"/>
</dbReference>
<dbReference type="Proteomes" id="UP001250662">
    <property type="component" value="Unassembled WGS sequence"/>
</dbReference>
<accession>A0ABU3BFW3</accession>
<dbReference type="EMBL" id="JAVRHU010000001">
    <property type="protein sequence ID" value="MDT0621050.1"/>
    <property type="molecule type" value="Genomic_DNA"/>
</dbReference>
<proteinExistence type="predicted"/>